<evidence type="ECO:0000256" key="6">
    <source>
        <dbReference type="RuleBase" id="RU363053"/>
    </source>
</evidence>
<evidence type="ECO:0000313" key="9">
    <source>
        <dbReference type="Proteomes" id="UP000076154"/>
    </source>
</evidence>
<protein>
    <submittedName>
        <fullName evidence="8">Peroxisomal membrane protein PMP22</fullName>
    </submittedName>
</protein>
<dbReference type="OrthoDB" id="860at2759"/>
<reference evidence="8" key="1">
    <citation type="submission" date="2018-04" db="EMBL/GenBank/DDBJ databases">
        <title>Whole genome sequencing of Hypsizygus marmoreus.</title>
        <authorList>
            <person name="Choi I.-G."/>
            <person name="Min B."/>
            <person name="Kim J.-G."/>
            <person name="Kim S."/>
            <person name="Oh Y.-L."/>
            <person name="Kong W.-S."/>
            <person name="Park H."/>
            <person name="Jeong J."/>
            <person name="Song E.-S."/>
        </authorList>
    </citation>
    <scope>NUCLEOTIDE SEQUENCE [LARGE SCALE GENOMIC DNA]</scope>
    <source>
        <strain evidence="8">51987-8</strain>
    </source>
</reference>
<comment type="caution">
    <text evidence="8">The sequence shown here is derived from an EMBL/GenBank/DDBJ whole genome shotgun (WGS) entry which is preliminary data.</text>
</comment>
<proteinExistence type="inferred from homology"/>
<comment type="subcellular location">
    <subcellularLocation>
        <location evidence="1">Membrane</location>
        <topology evidence="1">Multi-pass membrane protein</topology>
    </subcellularLocation>
</comment>
<keyword evidence="5 6" id="KW-0472">Membrane</keyword>
<evidence type="ECO:0000256" key="3">
    <source>
        <dbReference type="ARBA" id="ARBA00022692"/>
    </source>
</evidence>
<name>A0A369K9L4_HYPMA</name>
<dbReference type="Proteomes" id="UP000076154">
    <property type="component" value="Unassembled WGS sequence"/>
</dbReference>
<dbReference type="GO" id="GO:0005778">
    <property type="term" value="C:peroxisomal membrane"/>
    <property type="evidence" value="ECO:0007669"/>
    <property type="project" value="TreeGrafter"/>
</dbReference>
<dbReference type="InParanoid" id="A0A369K9L4"/>
<evidence type="ECO:0000256" key="5">
    <source>
        <dbReference type="ARBA" id="ARBA00023136"/>
    </source>
</evidence>
<dbReference type="InterPro" id="IPR007248">
    <property type="entry name" value="Mpv17_PMP22"/>
</dbReference>
<dbReference type="AlphaFoldDB" id="A0A369K9L4"/>
<keyword evidence="7" id="KW-0175">Coiled coil</keyword>
<feature type="transmembrane region" description="Helical" evidence="6">
    <location>
        <begin position="118"/>
        <end position="139"/>
    </location>
</feature>
<dbReference type="PANTHER" id="PTHR11266:SF93">
    <property type="entry name" value="INTEGRAL MEMBRANE PROTEIN 25D9-6"/>
    <property type="match status" value="1"/>
</dbReference>
<keyword evidence="3 6" id="KW-0812">Transmembrane</keyword>
<evidence type="ECO:0000256" key="2">
    <source>
        <dbReference type="ARBA" id="ARBA00006824"/>
    </source>
</evidence>
<organism evidence="8 9">
    <name type="scientific">Hypsizygus marmoreus</name>
    <name type="common">White beech mushroom</name>
    <name type="synonym">Agaricus marmoreus</name>
    <dbReference type="NCBI Taxonomy" id="39966"/>
    <lineage>
        <taxon>Eukaryota</taxon>
        <taxon>Fungi</taxon>
        <taxon>Dikarya</taxon>
        <taxon>Basidiomycota</taxon>
        <taxon>Agaricomycotina</taxon>
        <taxon>Agaricomycetes</taxon>
        <taxon>Agaricomycetidae</taxon>
        <taxon>Agaricales</taxon>
        <taxon>Tricholomatineae</taxon>
        <taxon>Lyophyllaceae</taxon>
        <taxon>Hypsizygus</taxon>
    </lineage>
</organism>
<dbReference type="EMBL" id="LUEZ02000010">
    <property type="protein sequence ID" value="RDB28484.1"/>
    <property type="molecule type" value="Genomic_DNA"/>
</dbReference>
<accession>A0A369K9L4</accession>
<comment type="similarity">
    <text evidence="2 6">Belongs to the peroxisomal membrane protein PXMP2/4 family.</text>
</comment>
<evidence type="ECO:0000313" key="8">
    <source>
        <dbReference type="EMBL" id="RDB28484.1"/>
    </source>
</evidence>
<sequence>MSTVTPSRGTHPLLLKYLTQLSLHPLRTKAITTGTLCFVQEVLGSTLARAPVQRPAKDAPYILHILAGLNIDLKAFKMALYGFLVSAPLGHFLTGALQKAFAGKTSTGAKIGQILANSLLIAPIQTASFLASMAVINGAKSIDEVVKTVKAGFFSVLRISWVISPLTLVIAQKFVPLDLWVPFFNAIQFVLGTFFNVHVKQMRIAAAKKERLEKEKLERETQEQNLAREDSQ</sequence>
<dbReference type="Pfam" id="PF04117">
    <property type="entry name" value="Mpv17_PMP22"/>
    <property type="match status" value="1"/>
</dbReference>
<keyword evidence="9" id="KW-1185">Reference proteome</keyword>
<feature type="transmembrane region" description="Helical" evidence="6">
    <location>
        <begin position="78"/>
        <end position="98"/>
    </location>
</feature>
<keyword evidence="4 6" id="KW-1133">Transmembrane helix</keyword>
<dbReference type="PANTHER" id="PTHR11266">
    <property type="entry name" value="PEROXISOMAL MEMBRANE PROTEIN 2, PXMP2 MPV17"/>
    <property type="match status" value="1"/>
</dbReference>
<feature type="coiled-coil region" evidence="7">
    <location>
        <begin position="204"/>
        <end position="232"/>
    </location>
</feature>
<evidence type="ECO:0000256" key="1">
    <source>
        <dbReference type="ARBA" id="ARBA00004141"/>
    </source>
</evidence>
<dbReference type="STRING" id="39966.A0A369K9L4"/>
<feature type="transmembrane region" description="Helical" evidence="6">
    <location>
        <begin position="180"/>
        <end position="199"/>
    </location>
</feature>
<gene>
    <name evidence="8" type="primary">PMP22</name>
    <name evidence="8" type="ORF">Hypma_015672</name>
</gene>
<evidence type="ECO:0000256" key="4">
    <source>
        <dbReference type="ARBA" id="ARBA00022989"/>
    </source>
</evidence>
<feature type="transmembrane region" description="Helical" evidence="6">
    <location>
        <begin position="151"/>
        <end position="174"/>
    </location>
</feature>
<evidence type="ECO:0000256" key="7">
    <source>
        <dbReference type="SAM" id="Coils"/>
    </source>
</evidence>